<evidence type="ECO:0000313" key="2">
    <source>
        <dbReference type="Proteomes" id="UP000692954"/>
    </source>
</evidence>
<reference evidence="1" key="1">
    <citation type="submission" date="2021-01" db="EMBL/GenBank/DDBJ databases">
        <authorList>
            <consortium name="Genoscope - CEA"/>
            <person name="William W."/>
        </authorList>
    </citation>
    <scope>NUCLEOTIDE SEQUENCE</scope>
</reference>
<dbReference type="Proteomes" id="UP000692954">
    <property type="component" value="Unassembled WGS sequence"/>
</dbReference>
<organism evidence="1 2">
    <name type="scientific">Paramecium sonneborni</name>
    <dbReference type="NCBI Taxonomy" id="65129"/>
    <lineage>
        <taxon>Eukaryota</taxon>
        <taxon>Sar</taxon>
        <taxon>Alveolata</taxon>
        <taxon>Ciliophora</taxon>
        <taxon>Intramacronucleata</taxon>
        <taxon>Oligohymenophorea</taxon>
        <taxon>Peniculida</taxon>
        <taxon>Parameciidae</taxon>
        <taxon>Paramecium</taxon>
    </lineage>
</organism>
<sequence length="193" mass="22779">MLFSCLADAFCSNFFDRCIAVASKLFCSKRLSFCQFYKKMQFLYQSCLENNTKGQNVTAQQQQIPKPKYSDAAYKSYHTDCQVKQNASGCKERYAVDANYAGRGDLYKLSYHNSFQYMSYHQHQICCYKKLISDCTTFTHLTGLKDSTCIDNKPLKLSRKKRLMYRLLNEDQYIILSNYKLQMYLKNLLYFYQ</sequence>
<accession>A0A8S1RQN0</accession>
<protein>
    <submittedName>
        <fullName evidence="1">Uncharacterized protein</fullName>
    </submittedName>
</protein>
<dbReference type="AlphaFoldDB" id="A0A8S1RQN0"/>
<proteinExistence type="predicted"/>
<evidence type="ECO:0000313" key="1">
    <source>
        <dbReference type="EMBL" id="CAD8129580.1"/>
    </source>
</evidence>
<name>A0A8S1RQN0_9CILI</name>
<gene>
    <name evidence="1" type="ORF">PSON_ATCC_30995.1.T2310011</name>
</gene>
<comment type="caution">
    <text evidence="1">The sequence shown here is derived from an EMBL/GenBank/DDBJ whole genome shotgun (WGS) entry which is preliminary data.</text>
</comment>
<dbReference type="EMBL" id="CAJJDN010000231">
    <property type="protein sequence ID" value="CAD8129580.1"/>
    <property type="molecule type" value="Genomic_DNA"/>
</dbReference>
<keyword evidence="2" id="KW-1185">Reference proteome</keyword>